<dbReference type="SUPFAM" id="SSF103025">
    <property type="entry name" value="Folate-binding domain"/>
    <property type="match status" value="1"/>
</dbReference>
<sequence length="457" mass="50843">MGTLQHKIDQAGGALAMLRNSQIGSYVFPVAPEFSNWRDEAEAWNNTAVLLDQSNHMVDLYVEGPDTIRLLSELGINKFQGFGRNKAKQFVCCNHEGEVIGDAVLFGLDDNRISLVGRPHIPNWVQYNAVAGGYDVVVDRDERSIASTRGRRTYRFEVQGPKAWEVLERVNGGPIEDIKFFQMGQIKIAGRNVRALKHGMAAAPGLELWGPADEGEEVRAAILEAGRDLGLIQGGARAYSTASTESGWYASVLPAIYTDPKLKDYRNWLPDRGFEAGASLGGSLMSDRIEDYYIKPWDAGYNFIDFDRDFVGRDALLAARHQPRLKKVTLLWNNDDVVDIFRSQFNVGDERCKFMEAPAAYYATFPFDTVMKNGRKIGGFSTYVVYSSNARRWISLALLDANSVGDGDEVELTWGEPNGGSNRPLVERHRQCTVRATVAPSPLQSAVREGYRPYLAA</sequence>
<evidence type="ECO:0000313" key="4">
    <source>
        <dbReference type="Proteomes" id="UP000466966"/>
    </source>
</evidence>
<dbReference type="OrthoDB" id="9772660at2"/>
<reference evidence="3 4" key="1">
    <citation type="submission" date="2019-12" db="EMBL/GenBank/DDBJ databases">
        <title>Genomic-based taxomic classification of the family Erythrobacteraceae.</title>
        <authorList>
            <person name="Xu L."/>
        </authorList>
    </citation>
    <scope>NUCLEOTIDE SEQUENCE [LARGE SCALE GENOMIC DNA]</scope>
    <source>
        <strain evidence="3 4">M0322</strain>
    </source>
</reference>
<dbReference type="Pfam" id="PF01571">
    <property type="entry name" value="GCV_T"/>
    <property type="match status" value="1"/>
</dbReference>
<evidence type="ECO:0000259" key="2">
    <source>
        <dbReference type="Pfam" id="PF01571"/>
    </source>
</evidence>
<evidence type="ECO:0000256" key="1">
    <source>
        <dbReference type="PIRSR" id="PIRSR006487-1"/>
    </source>
</evidence>
<name>A0A844Z0A0_9SPHN</name>
<proteinExistence type="predicted"/>
<dbReference type="InterPro" id="IPR006222">
    <property type="entry name" value="GCVT_N"/>
</dbReference>
<dbReference type="PANTHER" id="PTHR43757:SF2">
    <property type="entry name" value="AMINOMETHYLTRANSFERASE, MITOCHONDRIAL"/>
    <property type="match status" value="1"/>
</dbReference>
<dbReference type="Proteomes" id="UP000466966">
    <property type="component" value="Unassembled WGS sequence"/>
</dbReference>
<dbReference type="AlphaFoldDB" id="A0A844Z0A0"/>
<feature type="domain" description="GCVT N-terminal" evidence="2">
    <location>
        <begin position="33"/>
        <end position="248"/>
    </location>
</feature>
<dbReference type="PANTHER" id="PTHR43757">
    <property type="entry name" value="AMINOMETHYLTRANSFERASE"/>
    <property type="match status" value="1"/>
</dbReference>
<organism evidence="3 4">
    <name type="scientific">Alteraurantiacibacter buctensis</name>
    <dbReference type="NCBI Taxonomy" id="1503981"/>
    <lineage>
        <taxon>Bacteria</taxon>
        <taxon>Pseudomonadati</taxon>
        <taxon>Pseudomonadota</taxon>
        <taxon>Alphaproteobacteria</taxon>
        <taxon>Sphingomonadales</taxon>
        <taxon>Erythrobacteraceae</taxon>
        <taxon>Alteraurantiacibacter</taxon>
    </lineage>
</organism>
<evidence type="ECO:0000313" key="3">
    <source>
        <dbReference type="EMBL" id="MXO71787.1"/>
    </source>
</evidence>
<feature type="binding site" evidence="1">
    <location>
        <position position="207"/>
    </location>
    <ligand>
        <name>substrate</name>
    </ligand>
</feature>
<keyword evidence="3" id="KW-0808">Transferase</keyword>
<protein>
    <submittedName>
        <fullName evidence="3">Aminomethyl transferase family protein</fullName>
    </submittedName>
</protein>
<dbReference type="RefSeq" id="WP_160771744.1">
    <property type="nucleotide sequence ID" value="NZ_WTYV01000003.1"/>
</dbReference>
<dbReference type="GO" id="GO:0016740">
    <property type="term" value="F:transferase activity"/>
    <property type="evidence" value="ECO:0007669"/>
    <property type="project" value="UniProtKB-KW"/>
</dbReference>
<dbReference type="EMBL" id="WTYV01000003">
    <property type="protein sequence ID" value="MXO71787.1"/>
    <property type="molecule type" value="Genomic_DNA"/>
</dbReference>
<comment type="caution">
    <text evidence="3">The sequence shown here is derived from an EMBL/GenBank/DDBJ whole genome shotgun (WGS) entry which is preliminary data.</text>
</comment>
<keyword evidence="4" id="KW-1185">Reference proteome</keyword>
<dbReference type="InterPro" id="IPR027266">
    <property type="entry name" value="TrmE/GcvT-like"/>
</dbReference>
<accession>A0A844Z0A0</accession>
<dbReference type="InterPro" id="IPR028896">
    <property type="entry name" value="GcvT/YgfZ/DmdA"/>
</dbReference>
<gene>
    <name evidence="3" type="ORF">GRI99_09065</name>
</gene>
<dbReference type="Gene3D" id="3.30.1360.120">
    <property type="entry name" value="Probable tRNA modification gtpase trme, domain 1"/>
    <property type="match status" value="1"/>
</dbReference>